<proteinExistence type="predicted"/>
<dbReference type="InterPro" id="IPR038175">
    <property type="entry name" value="CBM21_dom_sf"/>
</dbReference>
<dbReference type="GO" id="GO:0000164">
    <property type="term" value="C:protein phosphatase type 1 complex"/>
    <property type="evidence" value="ECO:0007669"/>
    <property type="project" value="TreeGrafter"/>
</dbReference>
<dbReference type="InParanoid" id="A0A168N0R9"/>
<dbReference type="OrthoDB" id="1881at2759"/>
<protein>
    <recommendedName>
        <fullName evidence="2">CBM21 domain-containing protein</fullName>
    </recommendedName>
</protein>
<name>A0A168N0R9_ABSGL</name>
<dbReference type="STRING" id="4829.A0A168N0R9"/>
<dbReference type="InterPro" id="IPR005036">
    <property type="entry name" value="CBM21_dom"/>
</dbReference>
<feature type="compositionally biased region" description="Low complexity" evidence="1">
    <location>
        <begin position="285"/>
        <end position="299"/>
    </location>
</feature>
<feature type="domain" description="CBM21" evidence="2">
    <location>
        <begin position="120"/>
        <end position="243"/>
    </location>
</feature>
<evidence type="ECO:0000313" key="4">
    <source>
        <dbReference type="Proteomes" id="UP000078561"/>
    </source>
</evidence>
<dbReference type="OMA" id="VCYVANG"/>
<dbReference type="AlphaFoldDB" id="A0A168N0R9"/>
<feature type="region of interest" description="Disordered" evidence="1">
    <location>
        <begin position="245"/>
        <end position="299"/>
    </location>
</feature>
<evidence type="ECO:0000313" key="3">
    <source>
        <dbReference type="EMBL" id="SAL99577.1"/>
    </source>
</evidence>
<reference evidence="3" key="1">
    <citation type="submission" date="2016-04" db="EMBL/GenBank/DDBJ databases">
        <authorList>
            <person name="Evans L.H."/>
            <person name="Alamgir A."/>
            <person name="Owens N."/>
            <person name="Weber N.D."/>
            <person name="Virtaneva K."/>
            <person name="Barbian K."/>
            <person name="Babar A."/>
            <person name="Rosenke K."/>
        </authorList>
    </citation>
    <scope>NUCLEOTIDE SEQUENCE [LARGE SCALE GENOMIC DNA]</scope>
    <source>
        <strain evidence="3">CBS 101.48</strain>
    </source>
</reference>
<gene>
    <name evidence="3" type="primary">ABSGL_05222.1 scaffold 6851</name>
</gene>
<dbReference type="Pfam" id="PF03370">
    <property type="entry name" value="CBM_21"/>
    <property type="match status" value="1"/>
</dbReference>
<organism evidence="3">
    <name type="scientific">Absidia glauca</name>
    <name type="common">Pin mould</name>
    <dbReference type="NCBI Taxonomy" id="4829"/>
    <lineage>
        <taxon>Eukaryota</taxon>
        <taxon>Fungi</taxon>
        <taxon>Fungi incertae sedis</taxon>
        <taxon>Mucoromycota</taxon>
        <taxon>Mucoromycotina</taxon>
        <taxon>Mucoromycetes</taxon>
        <taxon>Mucorales</taxon>
        <taxon>Cunninghamellaceae</taxon>
        <taxon>Absidia</taxon>
    </lineage>
</organism>
<evidence type="ECO:0000256" key="1">
    <source>
        <dbReference type="SAM" id="MobiDB-lite"/>
    </source>
</evidence>
<feature type="compositionally biased region" description="Acidic residues" evidence="1">
    <location>
        <begin position="260"/>
        <end position="271"/>
    </location>
</feature>
<dbReference type="GO" id="GO:2001069">
    <property type="term" value="F:glycogen binding"/>
    <property type="evidence" value="ECO:0007669"/>
    <property type="project" value="TreeGrafter"/>
</dbReference>
<dbReference type="InterPro" id="IPR050782">
    <property type="entry name" value="PP1_regulatory_subunit_3"/>
</dbReference>
<dbReference type="GO" id="GO:0008157">
    <property type="term" value="F:protein phosphatase 1 binding"/>
    <property type="evidence" value="ECO:0007669"/>
    <property type="project" value="TreeGrafter"/>
</dbReference>
<dbReference type="Gene3D" id="2.60.40.2440">
    <property type="entry name" value="Carbohydrate binding type-21 domain"/>
    <property type="match status" value="1"/>
</dbReference>
<sequence length="362" mass="41259">MSTLSYQQQSQSYLSMINNHHQQQHVSLQRRRVSINNRYGNQRRPLPSPPLPLNGTCSQKKKSVRFCSDNDLEQVRLFIKTQTPLAVQSDPPMLAEEDIRFDVKFPGWPSKWSMYKSLSQSVVRMENVQLVEDHHHDHLNNKVLLGRCRVSNLAFEKQVIVRYSFDYWQSHREINASYREPIASTTNTWDRFTFDIGLPPSCSSPSSPSLNNHRPLTCWIALRYLVNGQEFWDNNDGKNYQVNVMPVSTSPSTPPLQLSDNDDDDDDDDDPFLYHVPSSSSTNITSETKAKTTTTTTSSSPFHALDQLKFRYNFSTAQTTAVPHNPITSSAASAPSLHVGYQDFITKYCFYNSSPPASVIQN</sequence>
<dbReference type="PANTHER" id="PTHR12307">
    <property type="entry name" value="PROTEIN PHOSPHATASE 1 REGULATORY SUBUNIT"/>
    <property type="match status" value="1"/>
</dbReference>
<keyword evidence="4" id="KW-1185">Reference proteome</keyword>
<dbReference type="EMBL" id="LT552921">
    <property type="protein sequence ID" value="SAL99577.1"/>
    <property type="molecule type" value="Genomic_DNA"/>
</dbReference>
<dbReference type="GO" id="GO:0005979">
    <property type="term" value="P:regulation of glycogen biosynthetic process"/>
    <property type="evidence" value="ECO:0007669"/>
    <property type="project" value="TreeGrafter"/>
</dbReference>
<dbReference type="PANTHER" id="PTHR12307:SF36">
    <property type="entry name" value="GLYCOGEN-BINDING SUBUNIT 76A"/>
    <property type="match status" value="1"/>
</dbReference>
<accession>A0A168N0R9</accession>
<dbReference type="Proteomes" id="UP000078561">
    <property type="component" value="Unassembled WGS sequence"/>
</dbReference>
<dbReference type="PROSITE" id="PS51159">
    <property type="entry name" value="CBM21"/>
    <property type="match status" value="1"/>
</dbReference>
<evidence type="ECO:0000259" key="2">
    <source>
        <dbReference type="PROSITE" id="PS51159"/>
    </source>
</evidence>